<dbReference type="Pfam" id="PF00583">
    <property type="entry name" value="Acetyltransf_1"/>
    <property type="match status" value="1"/>
</dbReference>
<evidence type="ECO:0000313" key="4">
    <source>
        <dbReference type="EMBL" id="ONN55267.1"/>
    </source>
</evidence>
<dbReference type="InterPro" id="IPR000182">
    <property type="entry name" value="GNAT_dom"/>
</dbReference>
<organism evidence="4 5">
    <name type="scientific">Acinetobacter genomosp. 33YU</name>
    <dbReference type="NCBI Taxonomy" id="1675530"/>
    <lineage>
        <taxon>Bacteria</taxon>
        <taxon>Pseudomonadati</taxon>
        <taxon>Pseudomonadota</taxon>
        <taxon>Gammaproteobacteria</taxon>
        <taxon>Moraxellales</taxon>
        <taxon>Moraxellaceae</taxon>
        <taxon>Acinetobacter</taxon>
    </lineage>
</organism>
<proteinExistence type="predicted"/>
<sequence length="165" mass="18626">MCQNLGEVVVRHTTENDWEILKMVRLQSLLDSPHAFSVTYAEALKYSEADWRARASGRSQYQYILAMQRTRAIGIVGGIADAALEFNVIAMWVNPEFRGSDIANMLISAIKEFASSQGHNRIVLSVTSHNLRAINFYSRHGFIRADCESLSLNFGDRNPKMECLL</sequence>
<dbReference type="PANTHER" id="PTHR43877">
    <property type="entry name" value="AMINOALKYLPHOSPHONATE N-ACETYLTRANSFERASE-RELATED-RELATED"/>
    <property type="match status" value="1"/>
</dbReference>
<keyword evidence="2" id="KW-0012">Acyltransferase</keyword>
<gene>
    <name evidence="4" type="ORF">AC058_05365</name>
</gene>
<evidence type="ECO:0000313" key="5">
    <source>
        <dbReference type="Proteomes" id="UP000189376"/>
    </source>
</evidence>
<evidence type="ECO:0000256" key="1">
    <source>
        <dbReference type="ARBA" id="ARBA00022679"/>
    </source>
</evidence>
<comment type="caution">
    <text evidence="4">The sequence shown here is derived from an EMBL/GenBank/DDBJ whole genome shotgun (WGS) entry which is preliminary data.</text>
</comment>
<dbReference type="Gene3D" id="3.40.630.30">
    <property type="match status" value="1"/>
</dbReference>
<name>A0A1V2UZE8_9GAMM</name>
<dbReference type="Proteomes" id="UP000189376">
    <property type="component" value="Unassembled WGS sequence"/>
</dbReference>
<reference evidence="4 5" key="1">
    <citation type="submission" date="2015-07" db="EMBL/GenBank/DDBJ databases">
        <title>Acinetobacter yuneri, a novel member of Acinetobacter calcoaceticus-Acinetobacter baumannii complex isolated from clinical specimen.</title>
        <authorList>
            <person name="Yu Y."/>
        </authorList>
    </citation>
    <scope>NUCLEOTIDE SEQUENCE [LARGE SCALE GENOMIC DNA]</scope>
    <source>
        <strain evidence="4 5">A362</strain>
    </source>
</reference>
<evidence type="ECO:0000256" key="2">
    <source>
        <dbReference type="ARBA" id="ARBA00023315"/>
    </source>
</evidence>
<evidence type="ECO:0000259" key="3">
    <source>
        <dbReference type="PROSITE" id="PS51186"/>
    </source>
</evidence>
<dbReference type="AlphaFoldDB" id="A0A1V2UZE8"/>
<keyword evidence="1 4" id="KW-0808">Transferase</keyword>
<accession>A0A1V2UZE8</accession>
<dbReference type="PANTHER" id="PTHR43877:SF2">
    <property type="entry name" value="AMINOALKYLPHOSPHONATE N-ACETYLTRANSFERASE-RELATED"/>
    <property type="match status" value="1"/>
</dbReference>
<feature type="domain" description="N-acetyltransferase" evidence="3">
    <location>
        <begin position="8"/>
        <end position="165"/>
    </location>
</feature>
<dbReference type="EMBL" id="LFZS01000003">
    <property type="protein sequence ID" value="ONN55267.1"/>
    <property type="molecule type" value="Genomic_DNA"/>
</dbReference>
<dbReference type="PROSITE" id="PS51186">
    <property type="entry name" value="GNAT"/>
    <property type="match status" value="1"/>
</dbReference>
<keyword evidence="5" id="KW-1185">Reference proteome</keyword>
<dbReference type="InterPro" id="IPR016181">
    <property type="entry name" value="Acyl_CoA_acyltransferase"/>
</dbReference>
<protein>
    <submittedName>
        <fullName evidence="4">Acetyltransferase</fullName>
    </submittedName>
</protein>
<dbReference type="RefSeq" id="WP_077168812.1">
    <property type="nucleotide sequence ID" value="NZ_LFZS01000003.1"/>
</dbReference>
<dbReference type="GO" id="GO:0016747">
    <property type="term" value="F:acyltransferase activity, transferring groups other than amino-acyl groups"/>
    <property type="evidence" value="ECO:0007669"/>
    <property type="project" value="InterPro"/>
</dbReference>
<dbReference type="InterPro" id="IPR050832">
    <property type="entry name" value="Bact_Acetyltransf"/>
</dbReference>
<dbReference type="SUPFAM" id="SSF55729">
    <property type="entry name" value="Acyl-CoA N-acyltransferases (Nat)"/>
    <property type="match status" value="1"/>
</dbReference>
<dbReference type="CDD" id="cd04301">
    <property type="entry name" value="NAT_SF"/>
    <property type="match status" value="1"/>
</dbReference>